<dbReference type="KEGG" id="ngv:CDO52_00735"/>
<dbReference type="OrthoDB" id="4151701at2"/>
<evidence type="ECO:0000313" key="1">
    <source>
        <dbReference type="EMBL" id="ASU81505.1"/>
    </source>
</evidence>
<gene>
    <name evidence="1" type="ORF">CDO52_00735</name>
</gene>
<proteinExistence type="predicted"/>
<evidence type="ECO:0008006" key="3">
    <source>
        <dbReference type="Google" id="ProtNLM"/>
    </source>
</evidence>
<dbReference type="Proteomes" id="UP000215005">
    <property type="component" value="Chromosome"/>
</dbReference>
<dbReference type="AlphaFoldDB" id="A0A223S053"/>
<accession>A0A223S053</accession>
<dbReference type="RefSeq" id="WP_017619498.1">
    <property type="nucleotide sequence ID" value="NZ_ANBG01000245.1"/>
</dbReference>
<evidence type="ECO:0000313" key="2">
    <source>
        <dbReference type="Proteomes" id="UP000215005"/>
    </source>
</evidence>
<sequence length="239" mass="24430">MAFVHSKNGRILVNEKHVSAALNSYTVTRERNLSEVTAYSDDGQRFIPGLRSGSLSLGGLFDSGTGNLDEEMESVFSGGDNGLLATVYPNGATVGAKGFLTTADVSNYTISSAVADAVSVSIESSPDESIHSGVSLHDLSAETATGSGTAVDNGASTSGGGVAHLHVTAASGASPSLTAKVQDSADNVTFVDLITFDAATAADSQSKTVTGTVDQYVRADWTISGTTPSFTFNVAFSRS</sequence>
<protein>
    <recommendedName>
        <fullName evidence="3">Major tail protein</fullName>
    </recommendedName>
</protein>
<dbReference type="EMBL" id="CP022753">
    <property type="protein sequence ID" value="ASU81505.1"/>
    <property type="molecule type" value="Genomic_DNA"/>
</dbReference>
<keyword evidence="2" id="KW-1185">Reference proteome</keyword>
<organism evidence="1 2">
    <name type="scientific">Nocardiopsis gilva YIM 90087</name>
    <dbReference type="NCBI Taxonomy" id="1235441"/>
    <lineage>
        <taxon>Bacteria</taxon>
        <taxon>Bacillati</taxon>
        <taxon>Actinomycetota</taxon>
        <taxon>Actinomycetes</taxon>
        <taxon>Streptosporangiales</taxon>
        <taxon>Nocardiopsidaceae</taxon>
        <taxon>Nocardiopsis</taxon>
    </lineage>
</organism>
<name>A0A223S053_9ACTN</name>
<reference evidence="1 2" key="1">
    <citation type="submission" date="2017-08" db="EMBL/GenBank/DDBJ databases">
        <title>The complete genome sequence of Nocardiopsis gilva YIM 90087.</title>
        <authorList>
            <person name="Yin M."/>
            <person name="Tang S."/>
        </authorList>
    </citation>
    <scope>NUCLEOTIDE SEQUENCE [LARGE SCALE GENOMIC DNA]</scope>
    <source>
        <strain evidence="1 2">YIM 90087</strain>
    </source>
</reference>